<accession>F5YKS8</accession>
<evidence type="ECO:0000313" key="2">
    <source>
        <dbReference type="Proteomes" id="UP000009223"/>
    </source>
</evidence>
<gene>
    <name evidence="1" type="ordered locus">TREPR_0563</name>
</gene>
<organism evidence="1 2">
    <name type="scientific">Treponema primitia (strain ATCC BAA-887 / DSM 12427 / ZAS-2)</name>
    <dbReference type="NCBI Taxonomy" id="545694"/>
    <lineage>
        <taxon>Bacteria</taxon>
        <taxon>Pseudomonadati</taxon>
        <taxon>Spirochaetota</taxon>
        <taxon>Spirochaetia</taxon>
        <taxon>Spirochaetales</taxon>
        <taxon>Treponemataceae</taxon>
        <taxon>Treponema</taxon>
    </lineage>
</organism>
<proteinExistence type="predicted"/>
<dbReference type="HOGENOM" id="CLU_1958607_0_0_12"/>
<dbReference type="AlphaFoldDB" id="F5YKS8"/>
<dbReference type="EMBL" id="CP001843">
    <property type="protein sequence ID" value="AEF85086.1"/>
    <property type="molecule type" value="Genomic_DNA"/>
</dbReference>
<dbReference type="KEGG" id="tpi:TREPR_0563"/>
<evidence type="ECO:0000313" key="1">
    <source>
        <dbReference type="EMBL" id="AEF85086.1"/>
    </source>
</evidence>
<reference evidence="2" key="1">
    <citation type="submission" date="2009-12" db="EMBL/GenBank/DDBJ databases">
        <title>Complete sequence of Treponema primitia strain ZAS-2.</title>
        <authorList>
            <person name="Tetu S.G."/>
            <person name="Matson E."/>
            <person name="Ren Q."/>
            <person name="Seshadri R."/>
            <person name="Elbourne L."/>
            <person name="Hassan K.A."/>
            <person name="Durkin A."/>
            <person name="Radune D."/>
            <person name="Mohamoud Y."/>
            <person name="Shay R."/>
            <person name="Jin S."/>
            <person name="Zhang X."/>
            <person name="Lucey K."/>
            <person name="Ballor N.R."/>
            <person name="Ottesen E."/>
            <person name="Rosenthal R."/>
            <person name="Allen A."/>
            <person name="Leadbetter J.R."/>
            <person name="Paulsen I.T."/>
        </authorList>
    </citation>
    <scope>NUCLEOTIDE SEQUENCE [LARGE SCALE GENOMIC DNA]</scope>
    <source>
        <strain evidence="2">ATCC BAA-887 / DSM 12427 / ZAS-2</strain>
    </source>
</reference>
<sequence>MAGDIAFNQDRAISMPEDLDMKLMRLDIKMMHLIGDLFSPGFAFNPFKSDIQRADGDAMNKVQDILKRAIYSGNMEQIQQVEEILELFTGLPKNVRKQMDEKNTVNTLSDRENIASFLVGIKAISKGE</sequence>
<dbReference type="Proteomes" id="UP000009223">
    <property type="component" value="Chromosome"/>
</dbReference>
<keyword evidence="2" id="KW-1185">Reference proteome</keyword>
<dbReference type="STRING" id="545694.TREPR_0563"/>
<protein>
    <submittedName>
        <fullName evidence="1">Uncharacterized protein</fullName>
    </submittedName>
</protein>
<reference evidence="1 2" key="2">
    <citation type="journal article" date="2011" name="ISME J.">
        <title>RNA-seq reveals cooperative metabolic interactions between two termite-gut spirochete species in co-culture.</title>
        <authorList>
            <person name="Rosenthal A.Z."/>
            <person name="Matson E.G."/>
            <person name="Eldar A."/>
            <person name="Leadbetter J.R."/>
        </authorList>
    </citation>
    <scope>NUCLEOTIDE SEQUENCE [LARGE SCALE GENOMIC DNA]</scope>
    <source>
        <strain evidence="2">ATCC BAA-887 / DSM 12427 / ZAS-2</strain>
    </source>
</reference>
<name>F5YKS8_TREPZ</name>